<dbReference type="HOGENOM" id="CLU_1561824_0_0_6"/>
<sequence>MLRTLLFFILCLWPLLGHANDIYKCMKDGKVVFSQNACPDDFSQHKIEYQLGITTETDTDKRVQANDPLKDILSNGGTISVEKLMLLLDGELYRLKQENSYFNIIRASEIQKLDRKRYWQKLEKTDAKYLSELASINQRYDELIASNLSMIKLLNDRRSQILAAIPEKPAD</sequence>
<protein>
    <recommendedName>
        <fullName evidence="4">DUF4124 domain-containing protein</fullName>
    </recommendedName>
</protein>
<dbReference type="Proteomes" id="UP000001982">
    <property type="component" value="Chromosome"/>
</dbReference>
<name>Q12JC4_SHEDO</name>
<keyword evidence="3" id="KW-1185">Reference proteome</keyword>
<dbReference type="OrthoDB" id="6263847at2"/>
<feature type="signal peptide" evidence="1">
    <location>
        <begin position="1"/>
        <end position="19"/>
    </location>
</feature>
<dbReference type="KEGG" id="sdn:Sden_3176"/>
<evidence type="ECO:0000313" key="2">
    <source>
        <dbReference type="EMBL" id="ABE56452.1"/>
    </source>
</evidence>
<keyword evidence="1" id="KW-0732">Signal</keyword>
<organism evidence="2 3">
    <name type="scientific">Shewanella denitrificans (strain OS217 / ATCC BAA-1090 / DSM 15013)</name>
    <dbReference type="NCBI Taxonomy" id="318161"/>
    <lineage>
        <taxon>Bacteria</taxon>
        <taxon>Pseudomonadati</taxon>
        <taxon>Pseudomonadota</taxon>
        <taxon>Gammaproteobacteria</taxon>
        <taxon>Alteromonadales</taxon>
        <taxon>Shewanellaceae</taxon>
        <taxon>Shewanella</taxon>
    </lineage>
</organism>
<evidence type="ECO:0008006" key="4">
    <source>
        <dbReference type="Google" id="ProtNLM"/>
    </source>
</evidence>
<feature type="chain" id="PRO_5004181176" description="DUF4124 domain-containing protein" evidence="1">
    <location>
        <begin position="20"/>
        <end position="171"/>
    </location>
</feature>
<dbReference type="EMBL" id="CP000302">
    <property type="protein sequence ID" value="ABE56452.1"/>
    <property type="molecule type" value="Genomic_DNA"/>
</dbReference>
<dbReference type="AlphaFoldDB" id="Q12JC4"/>
<accession>Q12JC4</accession>
<dbReference type="RefSeq" id="WP_011497597.1">
    <property type="nucleotide sequence ID" value="NC_007954.1"/>
</dbReference>
<gene>
    <name evidence="2" type="ordered locus">Sden_3176</name>
</gene>
<dbReference type="eggNOG" id="ENOG5031FQ8">
    <property type="taxonomic scope" value="Bacteria"/>
</dbReference>
<proteinExistence type="predicted"/>
<evidence type="ECO:0000313" key="3">
    <source>
        <dbReference type="Proteomes" id="UP000001982"/>
    </source>
</evidence>
<reference evidence="2 3" key="1">
    <citation type="submission" date="2006-03" db="EMBL/GenBank/DDBJ databases">
        <title>Complete sequence of Shewanella denitrificans OS217.</title>
        <authorList>
            <consortium name="US DOE Joint Genome Institute"/>
            <person name="Copeland A."/>
            <person name="Lucas S."/>
            <person name="Lapidus A."/>
            <person name="Barry K."/>
            <person name="Detter J.C."/>
            <person name="Glavina del Rio T."/>
            <person name="Hammon N."/>
            <person name="Israni S."/>
            <person name="Dalin E."/>
            <person name="Tice H."/>
            <person name="Pitluck S."/>
            <person name="Brettin T."/>
            <person name="Bruce D."/>
            <person name="Han C."/>
            <person name="Tapia R."/>
            <person name="Gilna P."/>
            <person name="Kiss H."/>
            <person name="Schmutz J."/>
            <person name="Larimer F."/>
            <person name="Land M."/>
            <person name="Hauser L."/>
            <person name="Kyrpides N."/>
            <person name="Lykidis A."/>
            <person name="Richardson P."/>
        </authorList>
    </citation>
    <scope>NUCLEOTIDE SEQUENCE [LARGE SCALE GENOMIC DNA]</scope>
    <source>
        <strain evidence="3">OS217 / ATCC BAA-1090 / DSM 15013</strain>
    </source>
</reference>
<evidence type="ECO:0000256" key="1">
    <source>
        <dbReference type="SAM" id="SignalP"/>
    </source>
</evidence>